<sequence>MSETLPPPAPERFPELGDDPSWVRTVPAGALLARIFRAAGPYPMQWHEFREVGPLDGRFDPHPEPLGPHPGNGVLYGVLGDAVAVDPGAAGSVEVLSGAFAAAVVEVFQEYRIIRVSEGVPTLAGFRLDRPLRLLDLSDSDWISVAGGNAAISSGSRRAARAWARAIAGRYPDLDGVLSASSVIPSARIVALWEPARDALPRLAEVLIRLDSPELGDVLDEIAHRYGYELL</sequence>
<accession>A0ABY4FQE7</accession>
<gene>
    <name evidence="1" type="ORF">MUN78_06675</name>
</gene>
<dbReference type="EMBL" id="CP095045">
    <property type="protein sequence ID" value="UOQ58508.1"/>
    <property type="molecule type" value="Genomic_DNA"/>
</dbReference>
<dbReference type="Proteomes" id="UP000831786">
    <property type="component" value="Chromosome"/>
</dbReference>
<keyword evidence="2" id="KW-1185">Reference proteome</keyword>
<dbReference type="RefSeq" id="WP_244693738.1">
    <property type="nucleotide sequence ID" value="NZ_CP095044.1"/>
</dbReference>
<organism evidence="1 2">
    <name type="scientific">Leucobacter allii</name>
    <dbReference type="NCBI Taxonomy" id="2932247"/>
    <lineage>
        <taxon>Bacteria</taxon>
        <taxon>Bacillati</taxon>
        <taxon>Actinomycetota</taxon>
        <taxon>Actinomycetes</taxon>
        <taxon>Micrococcales</taxon>
        <taxon>Microbacteriaceae</taxon>
        <taxon>Leucobacter</taxon>
    </lineage>
</organism>
<reference evidence="1 2" key="1">
    <citation type="submission" date="2022-04" db="EMBL/GenBank/DDBJ databases">
        <title>Leucobacter sp. isolated from rhizosphere of garlic.</title>
        <authorList>
            <person name="Won M."/>
            <person name="Lee C.-M."/>
            <person name="Woen H.-Y."/>
            <person name="Kwon S.-W."/>
        </authorList>
    </citation>
    <scope>NUCLEOTIDE SEQUENCE [LARGE SCALE GENOMIC DNA]</scope>
    <source>
        <strain evidence="1 2">H21R-40</strain>
    </source>
</reference>
<protein>
    <recommendedName>
        <fullName evidence="3">RES domain-containing protein</fullName>
    </recommendedName>
</protein>
<name>A0ABY4FQE7_9MICO</name>
<evidence type="ECO:0000313" key="2">
    <source>
        <dbReference type="Proteomes" id="UP000831786"/>
    </source>
</evidence>
<proteinExistence type="predicted"/>
<evidence type="ECO:0008006" key="3">
    <source>
        <dbReference type="Google" id="ProtNLM"/>
    </source>
</evidence>
<evidence type="ECO:0000313" key="1">
    <source>
        <dbReference type="EMBL" id="UOQ58508.1"/>
    </source>
</evidence>